<comment type="similarity">
    <text evidence="8">Belongs to the P-Pant transferase superfamily. AcpS family.</text>
</comment>
<dbReference type="Proteomes" id="UP000584587">
    <property type="component" value="Unassembled WGS sequence"/>
</dbReference>
<comment type="subcellular location">
    <subcellularLocation>
        <location evidence="8">Cytoplasm</location>
    </subcellularLocation>
</comment>
<gene>
    <name evidence="8" type="primary">acpS</name>
    <name evidence="10" type="ORF">HER12_00785</name>
</gene>
<comment type="caution">
    <text evidence="10">The sequence shown here is derived from an EMBL/GenBank/DDBJ whole genome shotgun (WGS) entry which is preliminary data.</text>
</comment>
<dbReference type="Pfam" id="PF01648">
    <property type="entry name" value="ACPS"/>
    <property type="match status" value="1"/>
</dbReference>
<evidence type="ECO:0000256" key="7">
    <source>
        <dbReference type="ARBA" id="ARBA00023160"/>
    </source>
</evidence>
<keyword evidence="1 8" id="KW-0444">Lipid biosynthesis</keyword>
<comment type="function">
    <text evidence="8">Transfers the 4'-phosphopantetheine moiety from coenzyme A to a Ser of acyl-carrier-protein.</text>
</comment>
<evidence type="ECO:0000259" key="9">
    <source>
        <dbReference type="Pfam" id="PF01648"/>
    </source>
</evidence>
<dbReference type="EC" id="2.7.8.7" evidence="8"/>
<dbReference type="AlphaFoldDB" id="A0A846TVW4"/>
<keyword evidence="2 8" id="KW-0808">Transferase</keyword>
<evidence type="ECO:0000313" key="10">
    <source>
        <dbReference type="EMBL" id="NKE38292.1"/>
    </source>
</evidence>
<evidence type="ECO:0000256" key="4">
    <source>
        <dbReference type="ARBA" id="ARBA00022832"/>
    </source>
</evidence>
<keyword evidence="3 8" id="KW-0479">Metal-binding</keyword>
<keyword evidence="6 8" id="KW-0443">Lipid metabolism</keyword>
<dbReference type="Gene3D" id="3.90.470.20">
    <property type="entry name" value="4'-phosphopantetheinyl transferase domain"/>
    <property type="match status" value="1"/>
</dbReference>
<dbReference type="GO" id="GO:0000287">
    <property type="term" value="F:magnesium ion binding"/>
    <property type="evidence" value="ECO:0007669"/>
    <property type="project" value="UniProtKB-UniRule"/>
</dbReference>
<protein>
    <recommendedName>
        <fullName evidence="8">Holo-[acyl-carrier-protein] synthase</fullName>
        <shortName evidence="8">Holo-ACP synthase</shortName>
        <ecNumber evidence="8">2.7.8.7</ecNumber>
    </recommendedName>
    <alternativeName>
        <fullName evidence="8">4'-phosphopantetheinyl transferase AcpS</fullName>
    </alternativeName>
</protein>
<evidence type="ECO:0000256" key="3">
    <source>
        <dbReference type="ARBA" id="ARBA00022723"/>
    </source>
</evidence>
<feature type="binding site" evidence="8">
    <location>
        <position position="7"/>
    </location>
    <ligand>
        <name>Mg(2+)</name>
        <dbReference type="ChEBI" id="CHEBI:18420"/>
    </ligand>
</feature>
<evidence type="ECO:0000256" key="5">
    <source>
        <dbReference type="ARBA" id="ARBA00022842"/>
    </source>
</evidence>
<sequence length="107" mass="12514">MKNVGIDIIEINRMQLKPEFIKRYLSQEEWKEFQTLATEFSKKQFLASKWALKEAIYKALPSEHLVFDQINITENEYGQPTVKIKDYQISLSLSHNQTNVVAIAICH</sequence>
<accession>A0A846TVW4</accession>
<keyword evidence="11" id="KW-1185">Reference proteome</keyword>
<dbReference type="GO" id="GO:0008897">
    <property type="term" value="F:holo-[acyl-carrier-protein] synthase activity"/>
    <property type="evidence" value="ECO:0007669"/>
    <property type="project" value="UniProtKB-UniRule"/>
</dbReference>
<dbReference type="InterPro" id="IPR008278">
    <property type="entry name" value="4-PPantetheinyl_Trfase_dom"/>
</dbReference>
<dbReference type="InterPro" id="IPR004568">
    <property type="entry name" value="Ppantetheine-prot_Trfase_dom"/>
</dbReference>
<evidence type="ECO:0000256" key="2">
    <source>
        <dbReference type="ARBA" id="ARBA00022679"/>
    </source>
</evidence>
<keyword evidence="5 8" id="KW-0460">Magnesium</keyword>
<comment type="catalytic activity">
    <reaction evidence="8">
        <text>apo-[ACP] + CoA = holo-[ACP] + adenosine 3',5'-bisphosphate + H(+)</text>
        <dbReference type="Rhea" id="RHEA:12068"/>
        <dbReference type="Rhea" id="RHEA-COMP:9685"/>
        <dbReference type="Rhea" id="RHEA-COMP:9690"/>
        <dbReference type="ChEBI" id="CHEBI:15378"/>
        <dbReference type="ChEBI" id="CHEBI:29999"/>
        <dbReference type="ChEBI" id="CHEBI:57287"/>
        <dbReference type="ChEBI" id="CHEBI:58343"/>
        <dbReference type="ChEBI" id="CHEBI:64479"/>
        <dbReference type="EC" id="2.7.8.7"/>
    </reaction>
</comment>
<dbReference type="HAMAP" id="MF_00101">
    <property type="entry name" value="AcpS"/>
    <property type="match status" value="1"/>
</dbReference>
<dbReference type="NCBIfam" id="TIGR00556">
    <property type="entry name" value="pantethn_trn"/>
    <property type="match status" value="1"/>
</dbReference>
<dbReference type="InterPro" id="IPR037143">
    <property type="entry name" value="4-PPantetheinyl_Trfase_dom_sf"/>
</dbReference>
<dbReference type="RefSeq" id="WP_168104764.1">
    <property type="nucleotide sequence ID" value="NZ_CP051215.1"/>
</dbReference>
<dbReference type="InterPro" id="IPR002582">
    <property type="entry name" value="ACPS"/>
</dbReference>
<keyword evidence="7 8" id="KW-0275">Fatty acid biosynthesis</keyword>
<evidence type="ECO:0000256" key="1">
    <source>
        <dbReference type="ARBA" id="ARBA00022516"/>
    </source>
</evidence>
<evidence type="ECO:0000256" key="8">
    <source>
        <dbReference type="HAMAP-Rule" id="MF_00101"/>
    </source>
</evidence>
<comment type="cofactor">
    <cofactor evidence="8">
        <name>Mg(2+)</name>
        <dbReference type="ChEBI" id="CHEBI:18420"/>
    </cofactor>
</comment>
<dbReference type="SUPFAM" id="SSF56214">
    <property type="entry name" value="4'-phosphopantetheinyl transferase"/>
    <property type="match status" value="1"/>
</dbReference>
<dbReference type="GO" id="GO:0005737">
    <property type="term" value="C:cytoplasm"/>
    <property type="evidence" value="ECO:0007669"/>
    <property type="project" value="UniProtKB-SubCell"/>
</dbReference>
<dbReference type="GO" id="GO:0006633">
    <property type="term" value="P:fatty acid biosynthetic process"/>
    <property type="evidence" value="ECO:0007669"/>
    <property type="project" value="UniProtKB-UniRule"/>
</dbReference>
<evidence type="ECO:0000313" key="11">
    <source>
        <dbReference type="Proteomes" id="UP000584587"/>
    </source>
</evidence>
<dbReference type="EMBL" id="JAAVVK010000001">
    <property type="protein sequence ID" value="NKE38292.1"/>
    <property type="molecule type" value="Genomic_DNA"/>
</dbReference>
<reference evidence="10 11" key="1">
    <citation type="submission" date="2020-04" db="EMBL/GenBank/DDBJ databases">
        <title>Complete genome sequence of Spiroplasma platyhelix ATCC 51748, an insect isolate.</title>
        <authorList>
            <person name="Green E.A."/>
            <person name="Klassen J.L."/>
        </authorList>
    </citation>
    <scope>NUCLEOTIDE SEQUENCE [LARGE SCALE GENOMIC DNA]</scope>
    <source>
        <strain evidence="10 11">PALS-1</strain>
    </source>
</reference>
<evidence type="ECO:0000256" key="6">
    <source>
        <dbReference type="ARBA" id="ARBA00023098"/>
    </source>
</evidence>
<organism evidence="10 11">
    <name type="scientific">Spiroplasma platyhelix PALS-1</name>
    <dbReference type="NCBI Taxonomy" id="1276218"/>
    <lineage>
        <taxon>Bacteria</taxon>
        <taxon>Bacillati</taxon>
        <taxon>Mycoplasmatota</taxon>
        <taxon>Mollicutes</taxon>
        <taxon>Entomoplasmatales</taxon>
        <taxon>Spiroplasmataceae</taxon>
        <taxon>Spiroplasma</taxon>
    </lineage>
</organism>
<feature type="domain" description="4'-phosphopantetheinyl transferase" evidence="9">
    <location>
        <begin position="4"/>
        <end position="106"/>
    </location>
</feature>
<feature type="binding site" evidence="8">
    <location>
        <position position="54"/>
    </location>
    <ligand>
        <name>Mg(2+)</name>
        <dbReference type="ChEBI" id="CHEBI:18420"/>
    </ligand>
</feature>
<name>A0A846TVW4_9MOLU</name>
<keyword evidence="8" id="KW-0963">Cytoplasm</keyword>
<proteinExistence type="inferred from homology"/>
<keyword evidence="4 8" id="KW-0276">Fatty acid metabolism</keyword>